<dbReference type="Proteomes" id="UP000006853">
    <property type="component" value="Chromosome 4"/>
</dbReference>
<dbReference type="EMBL" id="FR839631">
    <property type="protein sequence ID" value="SCV12369.1"/>
    <property type="molecule type" value="Genomic_DNA"/>
</dbReference>
<evidence type="ECO:0000313" key="1">
    <source>
        <dbReference type="EMBL" id="SCV12369.1"/>
    </source>
</evidence>
<accession>A0A1G4KQT6</accession>
<dbReference type="AlphaFoldDB" id="A0A1G4KQT6"/>
<evidence type="ECO:0000313" key="2">
    <source>
        <dbReference type="Proteomes" id="UP000006853"/>
    </source>
</evidence>
<sequence length="50" mass="5885">MEVGGKMERDHVIVMALTIINNSKIVMITKYERHIMYGYCGPWWLRISSI</sequence>
<proteinExistence type="predicted"/>
<reference evidence="1 2" key="1">
    <citation type="journal article" date="2011" name="J. Biotechnol.">
        <title>High-quality genome sequence of Pichia pastoris CBS7435.</title>
        <authorList>
            <person name="Kuberl A."/>
            <person name="Schneider J."/>
            <person name="Thallinger G.G."/>
            <person name="Anderl I."/>
            <person name="Wibberg D."/>
            <person name="Hajek T."/>
            <person name="Jaenicke S."/>
            <person name="Brinkrolf K."/>
            <person name="Goesmann A."/>
            <person name="Szczepanowski R."/>
            <person name="Puhler A."/>
            <person name="Schwab H."/>
            <person name="Glieder A."/>
            <person name="Pichler H."/>
        </authorList>
    </citation>
    <scope>NUCLEOTIDE SEQUENCE [LARGE SCALE GENOMIC DNA]</scope>
    <source>
        <strain evidence="2">ATCC 76273 / CBS 7435 / CECT 11047 / NRRL Y-11430 / Wegner 21-1</strain>
    </source>
</reference>
<name>A0A1G4KQT6_KOMPC</name>
<protein>
    <submittedName>
        <fullName evidence="1">Uncharacterized protein</fullName>
    </submittedName>
</protein>
<keyword evidence="2" id="KW-1185">Reference proteome</keyword>
<organism evidence="1 2">
    <name type="scientific">Komagataella phaffii (strain ATCC 76273 / CBS 7435 / CECT 11047 / NRRL Y-11430 / Wegner 21-1)</name>
    <name type="common">Yeast</name>
    <name type="synonym">Pichia pastoris</name>
    <dbReference type="NCBI Taxonomy" id="981350"/>
    <lineage>
        <taxon>Eukaryota</taxon>
        <taxon>Fungi</taxon>
        <taxon>Dikarya</taxon>
        <taxon>Ascomycota</taxon>
        <taxon>Saccharomycotina</taxon>
        <taxon>Pichiomycetes</taxon>
        <taxon>Pichiales</taxon>
        <taxon>Pichiaceae</taxon>
        <taxon>Komagataella</taxon>
    </lineage>
</organism>
<gene>
    <name evidence="1" type="ordered locus">PP7435_Chr4-1356</name>
</gene>
<reference evidence="1 2" key="2">
    <citation type="journal article" date="2016" name="FEMS Yeast Res.">
        <title>Curation of the genome annotation of Pichia pastoris (Komagataella phaffii) CBS7435 from gene level to protein function.</title>
        <authorList>
            <person name="Valli M."/>
            <person name="Tatto N.E."/>
            <person name="Peymann A."/>
            <person name="Gruber C."/>
            <person name="Landes N."/>
            <person name="Ekker H."/>
            <person name="Thallinger G.G."/>
            <person name="Mattanovich D."/>
            <person name="Gasser B."/>
            <person name="Graf A.B."/>
        </authorList>
    </citation>
    <scope>GENOME REANNOTATION</scope>
    <source>
        <strain evidence="1 2">ATCC 76273 / CBS 7435 / CECT 11047 / NRRL Y-11430 / Wegner 21-1</strain>
    </source>
</reference>